<evidence type="ECO:0000313" key="1">
    <source>
        <dbReference type="EMBL" id="TGY97830.1"/>
    </source>
</evidence>
<dbReference type="Proteomes" id="UP000304953">
    <property type="component" value="Unassembled WGS sequence"/>
</dbReference>
<protein>
    <submittedName>
        <fullName evidence="1">Alpha/beta hydrolase</fullName>
    </submittedName>
</protein>
<evidence type="ECO:0000313" key="2">
    <source>
        <dbReference type="Proteomes" id="UP000304953"/>
    </source>
</evidence>
<gene>
    <name evidence="1" type="ORF">E5329_02980</name>
</gene>
<dbReference type="EMBL" id="SRYA01000004">
    <property type="protein sequence ID" value="TGY97830.1"/>
    <property type="molecule type" value="Genomic_DNA"/>
</dbReference>
<keyword evidence="1" id="KW-0378">Hydrolase</keyword>
<name>A0AC61S1D7_9FIRM</name>
<comment type="caution">
    <text evidence="1">The sequence shown here is derived from an EMBL/GenBank/DDBJ whole genome shotgun (WGS) entry which is preliminary data.</text>
</comment>
<organism evidence="1 2">
    <name type="scientific">Petralouisia muris</name>
    <dbReference type="NCBI Taxonomy" id="3032872"/>
    <lineage>
        <taxon>Bacteria</taxon>
        <taxon>Bacillati</taxon>
        <taxon>Bacillota</taxon>
        <taxon>Clostridia</taxon>
        <taxon>Lachnospirales</taxon>
        <taxon>Lachnospiraceae</taxon>
        <taxon>Petralouisia</taxon>
    </lineage>
</organism>
<keyword evidence="2" id="KW-1185">Reference proteome</keyword>
<reference evidence="1" key="1">
    <citation type="submission" date="2019-04" db="EMBL/GenBank/DDBJ databases">
        <title>Microbes associate with the intestines of laboratory mice.</title>
        <authorList>
            <person name="Navarre W."/>
            <person name="Wong E."/>
            <person name="Huang K."/>
            <person name="Tropini C."/>
            <person name="Ng K."/>
            <person name="Yu B."/>
        </authorList>
    </citation>
    <scope>NUCLEOTIDE SEQUENCE</scope>
    <source>
        <strain evidence="1">NM01_1-7b</strain>
    </source>
</reference>
<accession>A0AC61S1D7</accession>
<sequence>MFTKNQTFMEIMNTEPVGRAIGNLFPTCWLSCIPPEHHHKTMEQIQKEDHMEWGAPFLSGAFVKTANLLMETVRRQRFLFLPLWRPVPDNAWIPDADLNTAEGVWLFTGNPALDNLAFAHTAGTSTVPPFPSASANLTKQESDRRPAVILCPGGGYEMISSYSEGIQLAERMERDGGYKAFLLNYRLSPHSYPLPQMDLALAIMYVRAHAELYRINPNKIFVVGASAGGHLSASEALWHENLKQLALTALMEKSQENHRLVSLYQNISARPDGLGLLYPVISLLSDYHEGTCQNNTKGDLNLRKLLSVEQHITPDYPLTYAFANADDQCVPASNATRLEEALSKAGIPHLCQIYPTGGHGVGLGYGCSCQTWSEDMLAFFAPFAE</sequence>
<proteinExistence type="predicted"/>